<evidence type="ECO:0000256" key="3">
    <source>
        <dbReference type="SAM" id="SignalP"/>
    </source>
</evidence>
<dbReference type="InterPro" id="IPR024509">
    <property type="entry name" value="Anti-LPS_factor/Scygonadin"/>
</dbReference>
<protein>
    <recommendedName>
        <fullName evidence="6">Anti-lipopolysaccharide factor</fullName>
    </recommendedName>
</protein>
<keyword evidence="5" id="KW-1185">Reference proteome</keyword>
<dbReference type="GO" id="GO:0042742">
    <property type="term" value="P:defense response to bacterium"/>
    <property type="evidence" value="ECO:0007669"/>
    <property type="project" value="UniProtKB-KW"/>
</dbReference>
<keyword evidence="3" id="KW-0732">Signal</keyword>
<feature type="chain" id="PRO_5043020046" description="Anti-lipopolysaccharide factor" evidence="3">
    <location>
        <begin position="28"/>
        <end position="135"/>
    </location>
</feature>
<name>A0AAN9A0F7_HALRR</name>
<evidence type="ECO:0000313" key="4">
    <source>
        <dbReference type="EMBL" id="KAK7065227.1"/>
    </source>
</evidence>
<keyword evidence="1" id="KW-0929">Antimicrobial</keyword>
<evidence type="ECO:0008006" key="6">
    <source>
        <dbReference type="Google" id="ProtNLM"/>
    </source>
</evidence>
<comment type="caution">
    <text evidence="4">The sequence shown here is derived from an EMBL/GenBank/DDBJ whole genome shotgun (WGS) entry which is preliminary data.</text>
</comment>
<dbReference type="Gene3D" id="3.30.160.320">
    <property type="match status" value="1"/>
</dbReference>
<evidence type="ECO:0000256" key="2">
    <source>
        <dbReference type="ARBA" id="ARBA00023022"/>
    </source>
</evidence>
<proteinExistence type="predicted"/>
<dbReference type="Pfam" id="PF11630">
    <property type="entry name" value="Anti-LPS-SCYG"/>
    <property type="match status" value="1"/>
</dbReference>
<dbReference type="EMBL" id="JAXCGZ010020843">
    <property type="protein sequence ID" value="KAK7065227.1"/>
    <property type="molecule type" value="Genomic_DNA"/>
</dbReference>
<dbReference type="AlphaFoldDB" id="A0AAN9A0F7"/>
<evidence type="ECO:0000313" key="5">
    <source>
        <dbReference type="Proteomes" id="UP001381693"/>
    </source>
</evidence>
<feature type="signal peptide" evidence="3">
    <location>
        <begin position="1"/>
        <end position="27"/>
    </location>
</feature>
<gene>
    <name evidence="4" type="ORF">SK128_021551</name>
</gene>
<reference evidence="4 5" key="1">
    <citation type="submission" date="2023-11" db="EMBL/GenBank/DDBJ databases">
        <title>Halocaridina rubra genome assembly.</title>
        <authorList>
            <person name="Smith C."/>
        </authorList>
    </citation>
    <scope>NUCLEOTIDE SEQUENCE [LARGE SCALE GENOMIC DNA]</scope>
    <source>
        <strain evidence="4">EP-1</strain>
        <tissue evidence="4">Whole</tissue>
    </source>
</reference>
<dbReference type="InterPro" id="IPR038539">
    <property type="entry name" value="Anti-LPS_factor/Scygonadin_sf"/>
</dbReference>
<accession>A0AAN9A0F7</accession>
<sequence>MIMSRATFFKLVLVGLLVFSFAPEAESQGLGDIASLSGEGLISALTSQLVGLWQSNDFELLGHYCSYTVRPKIRRFQLYFTGRMWCPGWTPIRGEAQTRSRSGVLNDTISDFVRKALSSGLITEQEGNDWLNSSG</sequence>
<dbReference type="Proteomes" id="UP001381693">
    <property type="component" value="Unassembled WGS sequence"/>
</dbReference>
<keyword evidence="2" id="KW-0044">Antibiotic</keyword>
<evidence type="ECO:0000256" key="1">
    <source>
        <dbReference type="ARBA" id="ARBA00022529"/>
    </source>
</evidence>
<organism evidence="4 5">
    <name type="scientific">Halocaridina rubra</name>
    <name type="common">Hawaiian red shrimp</name>
    <dbReference type="NCBI Taxonomy" id="373956"/>
    <lineage>
        <taxon>Eukaryota</taxon>
        <taxon>Metazoa</taxon>
        <taxon>Ecdysozoa</taxon>
        <taxon>Arthropoda</taxon>
        <taxon>Crustacea</taxon>
        <taxon>Multicrustacea</taxon>
        <taxon>Malacostraca</taxon>
        <taxon>Eumalacostraca</taxon>
        <taxon>Eucarida</taxon>
        <taxon>Decapoda</taxon>
        <taxon>Pleocyemata</taxon>
        <taxon>Caridea</taxon>
        <taxon>Atyoidea</taxon>
        <taxon>Atyidae</taxon>
        <taxon>Halocaridina</taxon>
    </lineage>
</organism>